<protein>
    <submittedName>
        <fullName evidence="2">Uncharacterized protein</fullName>
    </submittedName>
</protein>
<organism evidence="2 3">
    <name type="scientific">Protopolystoma xenopodis</name>
    <dbReference type="NCBI Taxonomy" id="117903"/>
    <lineage>
        <taxon>Eukaryota</taxon>
        <taxon>Metazoa</taxon>
        <taxon>Spiralia</taxon>
        <taxon>Lophotrochozoa</taxon>
        <taxon>Platyhelminthes</taxon>
        <taxon>Monogenea</taxon>
        <taxon>Polyopisthocotylea</taxon>
        <taxon>Polystomatidea</taxon>
        <taxon>Polystomatidae</taxon>
        <taxon>Protopolystoma</taxon>
    </lineage>
</organism>
<name>A0A3S5B4H2_9PLAT</name>
<sequence>MVYMIRWLPDEDSSDHAGFLMEARDAAWLLPLLKHDSQLNQQPRRLYDGNACNSNKCTNLSSQPIPCALSSKNPSTDPPLISLAPGDRVIARFTEHTWAPGWVVGPQTSKRSRPQSSREVGENQYSAANDGNQEDYIADSDIQLDIYFYNGLR</sequence>
<dbReference type="AlphaFoldDB" id="A0A3S5B4H2"/>
<feature type="region of interest" description="Disordered" evidence="1">
    <location>
        <begin position="104"/>
        <end position="134"/>
    </location>
</feature>
<dbReference type="EMBL" id="CAAALY010263693">
    <property type="protein sequence ID" value="VEL40103.1"/>
    <property type="molecule type" value="Genomic_DNA"/>
</dbReference>
<reference evidence="2" key="1">
    <citation type="submission" date="2018-11" db="EMBL/GenBank/DDBJ databases">
        <authorList>
            <consortium name="Pathogen Informatics"/>
        </authorList>
    </citation>
    <scope>NUCLEOTIDE SEQUENCE</scope>
</reference>
<evidence type="ECO:0000313" key="2">
    <source>
        <dbReference type="EMBL" id="VEL40103.1"/>
    </source>
</evidence>
<proteinExistence type="predicted"/>
<evidence type="ECO:0000256" key="1">
    <source>
        <dbReference type="SAM" id="MobiDB-lite"/>
    </source>
</evidence>
<gene>
    <name evidence="2" type="ORF">PXEA_LOCUS33543</name>
</gene>
<evidence type="ECO:0000313" key="3">
    <source>
        <dbReference type="Proteomes" id="UP000784294"/>
    </source>
</evidence>
<keyword evidence="3" id="KW-1185">Reference proteome</keyword>
<accession>A0A3S5B4H2</accession>
<dbReference type="Proteomes" id="UP000784294">
    <property type="component" value="Unassembled WGS sequence"/>
</dbReference>
<feature type="compositionally biased region" description="Polar residues" evidence="1">
    <location>
        <begin position="106"/>
        <end position="131"/>
    </location>
</feature>
<comment type="caution">
    <text evidence="2">The sequence shown here is derived from an EMBL/GenBank/DDBJ whole genome shotgun (WGS) entry which is preliminary data.</text>
</comment>